<keyword evidence="3" id="KW-1185">Reference proteome</keyword>
<accession>F4QGK7</accession>
<dbReference type="STRING" id="715226.ABI_21300"/>
<dbReference type="Proteomes" id="UP000006512">
    <property type="component" value="Unassembled WGS sequence"/>
</dbReference>
<gene>
    <name evidence="2" type="ORF">ABI_21300</name>
</gene>
<dbReference type="eggNOG" id="COG1974">
    <property type="taxonomic scope" value="Bacteria"/>
</dbReference>
<dbReference type="SUPFAM" id="SSF51306">
    <property type="entry name" value="LexA/Signal peptidase"/>
    <property type="match status" value="1"/>
</dbReference>
<sequence>MSEQSERLMRARIEAGFETAVDAARRFGWTSSYRNNESGTASFSFKKALEYAEKFKVRAAWLYAGIGPMREAKVPVIGRALAGPDGSYIDDYDSGDFEPLEPFNIEDSVAVIVDGTSMTPRFMPGEIAVFGHKYDDPSPLLNKQVLVRTIDGQRMIKILRSSKTPGLWDLHSLNPAFAPIEAIAVDWARPFEGLRVN</sequence>
<dbReference type="Gene3D" id="2.10.109.10">
    <property type="entry name" value="Umud Fragment, subunit A"/>
    <property type="match status" value="1"/>
</dbReference>
<reference evidence="3" key="1">
    <citation type="submission" date="2011-03" db="EMBL/GenBank/DDBJ databases">
        <title>Draft genome sequence of Brevundimonas diminuta.</title>
        <authorList>
            <person name="Brown P.J.B."/>
            <person name="Buechlein A."/>
            <person name="Hemmerich C."/>
            <person name="Brun Y.V."/>
        </authorList>
    </citation>
    <scope>NUCLEOTIDE SEQUENCE [LARGE SCALE GENOMIC DNA]</scope>
    <source>
        <strain evidence="3">C19</strain>
    </source>
</reference>
<evidence type="ECO:0000313" key="2">
    <source>
        <dbReference type="EMBL" id="EGF93688.1"/>
    </source>
</evidence>
<evidence type="ECO:0000259" key="1">
    <source>
        <dbReference type="Pfam" id="PF00717"/>
    </source>
</evidence>
<protein>
    <submittedName>
        <fullName evidence="2">XRE family transcriptional regulator</fullName>
    </submittedName>
</protein>
<organism evidence="2 3">
    <name type="scientific">Asticcacaulis biprosthecium C19</name>
    <dbReference type="NCBI Taxonomy" id="715226"/>
    <lineage>
        <taxon>Bacteria</taxon>
        <taxon>Pseudomonadati</taxon>
        <taxon>Pseudomonadota</taxon>
        <taxon>Alphaproteobacteria</taxon>
        <taxon>Caulobacterales</taxon>
        <taxon>Caulobacteraceae</taxon>
        <taxon>Asticcacaulis</taxon>
    </lineage>
</organism>
<dbReference type="EMBL" id="GL883077">
    <property type="protein sequence ID" value="EGF93688.1"/>
    <property type="molecule type" value="Genomic_DNA"/>
</dbReference>
<evidence type="ECO:0000313" key="3">
    <source>
        <dbReference type="Proteomes" id="UP000006512"/>
    </source>
</evidence>
<dbReference type="InterPro" id="IPR039418">
    <property type="entry name" value="LexA-like"/>
</dbReference>
<proteinExistence type="predicted"/>
<dbReference type="AlphaFoldDB" id="F4QGK7"/>
<dbReference type="Pfam" id="PF00717">
    <property type="entry name" value="Peptidase_S24"/>
    <property type="match status" value="1"/>
</dbReference>
<name>F4QGK7_9CAUL</name>
<dbReference type="HOGENOM" id="CLU_088925_0_0_5"/>
<dbReference type="InterPro" id="IPR015927">
    <property type="entry name" value="Peptidase_S24_S26A/B/C"/>
</dbReference>
<dbReference type="CDD" id="cd06529">
    <property type="entry name" value="S24_LexA-like"/>
    <property type="match status" value="1"/>
</dbReference>
<feature type="domain" description="Peptidase S24/S26A/S26B/S26C" evidence="1">
    <location>
        <begin position="75"/>
        <end position="183"/>
    </location>
</feature>
<dbReference type="InterPro" id="IPR036286">
    <property type="entry name" value="LexA/Signal_pep-like_sf"/>
</dbReference>